<comment type="caution">
    <text evidence="2">The sequence shown here is derived from an EMBL/GenBank/DDBJ whole genome shotgun (WGS) entry which is preliminary data.</text>
</comment>
<feature type="transmembrane region" description="Helical" evidence="1">
    <location>
        <begin position="20"/>
        <end position="38"/>
    </location>
</feature>
<dbReference type="Proteomes" id="UP000020766">
    <property type="component" value="Unassembled WGS sequence"/>
</dbReference>
<evidence type="ECO:0000313" key="3">
    <source>
        <dbReference type="Proteomes" id="UP000020766"/>
    </source>
</evidence>
<protein>
    <submittedName>
        <fullName evidence="2">Uncharacterized protein</fullName>
    </submittedName>
</protein>
<reference evidence="2 3" key="1">
    <citation type="submission" date="2014-01" db="EMBL/GenBank/DDBJ databases">
        <title>Interspecies Systems Biology Uncovers Metabolites Affecting C. elegans Gene Expression and Life History Traits.</title>
        <authorList>
            <person name="Watson E."/>
            <person name="Macneil L.T."/>
            <person name="Ritter A.D."/>
            <person name="Yilmaz L.S."/>
            <person name="Rosebrock A.P."/>
            <person name="Caudy A.A."/>
            <person name="Walhout A.J."/>
        </authorList>
    </citation>
    <scope>NUCLEOTIDE SEQUENCE [LARGE SCALE GENOMIC DNA]</scope>
    <source>
        <strain evidence="2 3">DA1877</strain>
    </source>
</reference>
<accession>A0A014MF85</accession>
<gene>
    <name evidence="2" type="ORF">AX13_17100</name>
</gene>
<organism evidence="2 3">
    <name type="scientific">Comamonas aquatica DA1877</name>
    <dbReference type="NCBI Taxonomy" id="1457173"/>
    <lineage>
        <taxon>Bacteria</taxon>
        <taxon>Pseudomonadati</taxon>
        <taxon>Pseudomonadota</taxon>
        <taxon>Betaproteobacteria</taxon>
        <taxon>Burkholderiales</taxon>
        <taxon>Comamonadaceae</taxon>
        <taxon>Comamonas</taxon>
    </lineage>
</organism>
<proteinExistence type="predicted"/>
<keyword evidence="1" id="KW-0812">Transmembrane</keyword>
<sequence length="46" mass="5545">MLFSFILFALFFDNTWISDFFYTRFIFLNIIFIDILVANKSIIISI</sequence>
<keyword evidence="3" id="KW-1185">Reference proteome</keyword>
<evidence type="ECO:0000313" key="2">
    <source>
        <dbReference type="EMBL" id="EXU80411.1"/>
    </source>
</evidence>
<name>A0A014MF85_9BURK</name>
<keyword evidence="1" id="KW-0472">Membrane</keyword>
<keyword evidence="1" id="KW-1133">Transmembrane helix</keyword>
<dbReference type="EMBL" id="JBOK01000008">
    <property type="protein sequence ID" value="EXU80411.1"/>
    <property type="molecule type" value="Genomic_DNA"/>
</dbReference>
<dbReference type="AlphaFoldDB" id="A0A014MF85"/>
<evidence type="ECO:0000256" key="1">
    <source>
        <dbReference type="SAM" id="Phobius"/>
    </source>
</evidence>